<comment type="caution">
    <text evidence="1">The sequence shown here is derived from an EMBL/GenBank/DDBJ whole genome shotgun (WGS) entry which is preliminary data.</text>
</comment>
<dbReference type="EMBL" id="JAUHHV010000007">
    <property type="protein sequence ID" value="KAK1417899.1"/>
    <property type="molecule type" value="Genomic_DNA"/>
</dbReference>
<keyword evidence="2" id="KW-1185">Reference proteome</keyword>
<evidence type="ECO:0000313" key="2">
    <source>
        <dbReference type="Proteomes" id="UP001229421"/>
    </source>
</evidence>
<accession>A0AAD8K8F7</accession>
<reference evidence="1" key="1">
    <citation type="journal article" date="2023" name="bioRxiv">
        <title>Improved chromosome-level genome assembly for marigold (Tagetes erecta).</title>
        <authorList>
            <person name="Jiang F."/>
            <person name="Yuan L."/>
            <person name="Wang S."/>
            <person name="Wang H."/>
            <person name="Xu D."/>
            <person name="Wang A."/>
            <person name="Fan W."/>
        </authorList>
    </citation>
    <scope>NUCLEOTIDE SEQUENCE</scope>
    <source>
        <strain evidence="1">WSJ</strain>
        <tissue evidence="1">Leaf</tissue>
    </source>
</reference>
<dbReference type="AlphaFoldDB" id="A0AAD8K8F7"/>
<gene>
    <name evidence="1" type="ORF">QVD17_27034</name>
</gene>
<evidence type="ECO:0000313" key="1">
    <source>
        <dbReference type="EMBL" id="KAK1417899.1"/>
    </source>
</evidence>
<organism evidence="1 2">
    <name type="scientific">Tagetes erecta</name>
    <name type="common">African marigold</name>
    <dbReference type="NCBI Taxonomy" id="13708"/>
    <lineage>
        <taxon>Eukaryota</taxon>
        <taxon>Viridiplantae</taxon>
        <taxon>Streptophyta</taxon>
        <taxon>Embryophyta</taxon>
        <taxon>Tracheophyta</taxon>
        <taxon>Spermatophyta</taxon>
        <taxon>Magnoliopsida</taxon>
        <taxon>eudicotyledons</taxon>
        <taxon>Gunneridae</taxon>
        <taxon>Pentapetalae</taxon>
        <taxon>asterids</taxon>
        <taxon>campanulids</taxon>
        <taxon>Asterales</taxon>
        <taxon>Asteraceae</taxon>
        <taxon>Asteroideae</taxon>
        <taxon>Heliantheae alliance</taxon>
        <taxon>Tageteae</taxon>
        <taxon>Tagetes</taxon>
    </lineage>
</organism>
<protein>
    <submittedName>
        <fullName evidence="1">Uncharacterized protein</fullName>
    </submittedName>
</protein>
<proteinExistence type="predicted"/>
<name>A0AAD8K8F7_TARER</name>
<sequence length="103" mass="11891">MQSSNGCDDTIDLIQRFHLEDEEHPQIPKGYALVLKLSNLPSIHTILLFKSHLFLQIISPYKHVQISPPFHSSSKRHKQDKKLLMFPSFPVIQLLSDCLLLMN</sequence>
<dbReference type="Proteomes" id="UP001229421">
    <property type="component" value="Unassembled WGS sequence"/>
</dbReference>